<keyword evidence="3" id="KW-1185">Reference proteome</keyword>
<evidence type="ECO:0000256" key="1">
    <source>
        <dbReference type="SAM" id="MobiDB-lite"/>
    </source>
</evidence>
<evidence type="ECO:0000313" key="2">
    <source>
        <dbReference type="EMBL" id="PRX46189.1"/>
    </source>
</evidence>
<accession>A0A2T0LRR1</accession>
<dbReference type="EMBL" id="PVNH01000008">
    <property type="protein sequence ID" value="PRX46189.1"/>
    <property type="molecule type" value="Genomic_DNA"/>
</dbReference>
<feature type="compositionally biased region" description="Basic and acidic residues" evidence="1">
    <location>
        <begin position="1"/>
        <end position="12"/>
    </location>
</feature>
<dbReference type="Proteomes" id="UP000238362">
    <property type="component" value="Unassembled WGS sequence"/>
</dbReference>
<organism evidence="2 3">
    <name type="scientific">Prauserella shujinwangii</name>
    <dbReference type="NCBI Taxonomy" id="1453103"/>
    <lineage>
        <taxon>Bacteria</taxon>
        <taxon>Bacillati</taxon>
        <taxon>Actinomycetota</taxon>
        <taxon>Actinomycetes</taxon>
        <taxon>Pseudonocardiales</taxon>
        <taxon>Pseudonocardiaceae</taxon>
        <taxon>Prauserella</taxon>
    </lineage>
</organism>
<proteinExistence type="predicted"/>
<gene>
    <name evidence="2" type="ORF">B0I33_108340</name>
</gene>
<dbReference type="AlphaFoldDB" id="A0A2T0LRR1"/>
<evidence type="ECO:0000313" key="3">
    <source>
        <dbReference type="Proteomes" id="UP000238362"/>
    </source>
</evidence>
<reference evidence="2 3" key="1">
    <citation type="submission" date="2018-03" db="EMBL/GenBank/DDBJ databases">
        <title>Genomic Encyclopedia of Type Strains, Phase III (KMG-III): the genomes of soil and plant-associated and newly described type strains.</title>
        <authorList>
            <person name="Whitman W."/>
        </authorList>
    </citation>
    <scope>NUCLEOTIDE SEQUENCE [LARGE SCALE GENOMIC DNA]</scope>
    <source>
        <strain evidence="2 3">CGMCC 4.7125</strain>
    </source>
</reference>
<protein>
    <submittedName>
        <fullName evidence="2">Uncharacterized protein</fullName>
    </submittedName>
</protein>
<dbReference type="RefSeq" id="WP_181193385.1">
    <property type="nucleotide sequence ID" value="NZ_PVNH01000008.1"/>
</dbReference>
<feature type="region of interest" description="Disordered" evidence="1">
    <location>
        <begin position="1"/>
        <end position="57"/>
    </location>
</feature>
<comment type="caution">
    <text evidence="2">The sequence shown here is derived from an EMBL/GenBank/DDBJ whole genome shotgun (WGS) entry which is preliminary data.</text>
</comment>
<name>A0A2T0LRR1_9PSEU</name>
<sequence>MHEHLTLTRTDPEAVPTGAGLPAILTDVPARTPGGGPGLTTGTSAVPAVPGAAVRTV</sequence>